<dbReference type="Proteomes" id="UP000232453">
    <property type="component" value="Unassembled WGS sequence"/>
</dbReference>
<feature type="coiled-coil region" evidence="1">
    <location>
        <begin position="28"/>
        <end position="55"/>
    </location>
</feature>
<gene>
    <name evidence="2" type="ORF">ATL51_2318</name>
</gene>
<evidence type="ECO:0000313" key="3">
    <source>
        <dbReference type="Proteomes" id="UP000232453"/>
    </source>
</evidence>
<reference evidence="2 3" key="1">
    <citation type="submission" date="2017-11" db="EMBL/GenBank/DDBJ databases">
        <title>Sequencing the genomes of 1000 actinobacteria strains.</title>
        <authorList>
            <person name="Klenk H.-P."/>
        </authorList>
    </citation>
    <scope>NUCLEOTIDE SEQUENCE [LARGE SCALE GENOMIC DNA]</scope>
    <source>
        <strain evidence="2 3">DSM 44104</strain>
    </source>
</reference>
<evidence type="ECO:0000313" key="2">
    <source>
        <dbReference type="EMBL" id="PKB30645.1"/>
    </source>
</evidence>
<dbReference type="RefSeq" id="WP_100878613.1">
    <property type="nucleotide sequence ID" value="NZ_JBICSI010000003.1"/>
</dbReference>
<accession>A0AA44UNM9</accession>
<evidence type="ECO:0000256" key="1">
    <source>
        <dbReference type="SAM" id="Coils"/>
    </source>
</evidence>
<dbReference type="EMBL" id="PHUJ01000003">
    <property type="protein sequence ID" value="PKB30645.1"/>
    <property type="molecule type" value="Genomic_DNA"/>
</dbReference>
<proteinExistence type="predicted"/>
<organism evidence="2 3">
    <name type="scientific">Pseudonocardia alni</name>
    <name type="common">Amycolata alni</name>
    <dbReference type="NCBI Taxonomy" id="33907"/>
    <lineage>
        <taxon>Bacteria</taxon>
        <taxon>Bacillati</taxon>
        <taxon>Actinomycetota</taxon>
        <taxon>Actinomycetes</taxon>
        <taxon>Pseudonocardiales</taxon>
        <taxon>Pseudonocardiaceae</taxon>
        <taxon>Pseudonocardia</taxon>
    </lineage>
</organism>
<dbReference type="AlphaFoldDB" id="A0AA44UNM9"/>
<name>A0AA44UNM9_PSEA5</name>
<comment type="caution">
    <text evidence="2">The sequence shown here is derived from an EMBL/GenBank/DDBJ whole genome shotgun (WGS) entry which is preliminary data.</text>
</comment>
<protein>
    <submittedName>
        <fullName evidence="2">Uncharacterized protein</fullName>
    </submittedName>
</protein>
<keyword evidence="1" id="KW-0175">Coiled coil</keyword>
<sequence length="59" mass="6814">MREEIVRQRMVLQRCLRVADGGAEPPHGDVLLNEIDRARTEMREAEDRMRMLIAYAASS</sequence>